<feature type="region of interest" description="Disordered" evidence="1">
    <location>
        <begin position="1"/>
        <end position="35"/>
    </location>
</feature>
<dbReference type="RefSeq" id="XP_033588989.1">
    <property type="nucleotide sequence ID" value="XM_033737250.1"/>
</dbReference>
<feature type="compositionally biased region" description="Basic residues" evidence="1">
    <location>
        <begin position="10"/>
        <end position="21"/>
    </location>
</feature>
<feature type="compositionally biased region" description="Acidic residues" evidence="1">
    <location>
        <begin position="232"/>
        <end position="242"/>
    </location>
</feature>
<dbReference type="OrthoDB" id="5422320at2759"/>
<dbReference type="InterPro" id="IPR024526">
    <property type="entry name" value="DUF3807"/>
</dbReference>
<dbReference type="AlphaFoldDB" id="A0A6A6PQT0"/>
<keyword evidence="3" id="KW-1185">Reference proteome</keyword>
<evidence type="ECO:0000256" key="1">
    <source>
        <dbReference type="SAM" id="MobiDB-lite"/>
    </source>
</evidence>
<gene>
    <name evidence="2" type="ORF">BDY17DRAFT_324706</name>
</gene>
<organism evidence="2 3">
    <name type="scientific">Neohortaea acidophila</name>
    <dbReference type="NCBI Taxonomy" id="245834"/>
    <lineage>
        <taxon>Eukaryota</taxon>
        <taxon>Fungi</taxon>
        <taxon>Dikarya</taxon>
        <taxon>Ascomycota</taxon>
        <taxon>Pezizomycotina</taxon>
        <taxon>Dothideomycetes</taxon>
        <taxon>Dothideomycetidae</taxon>
        <taxon>Mycosphaerellales</taxon>
        <taxon>Teratosphaeriaceae</taxon>
        <taxon>Neohortaea</taxon>
    </lineage>
</organism>
<evidence type="ECO:0000313" key="2">
    <source>
        <dbReference type="EMBL" id="KAF2482419.1"/>
    </source>
</evidence>
<evidence type="ECO:0000313" key="3">
    <source>
        <dbReference type="Proteomes" id="UP000799767"/>
    </source>
</evidence>
<sequence>MVGQGAARRANAKRSKAKRDRKNAQQQHGAVDSTLPVPIITEDDLLAFQISHFGDDTKPDVWFVDAETAVNLDPAFEDDGLGYYEDGVKRTLTDEQIEMFRHSEMEALAREERIRKANDEERADALNEIVTGANLEGRRGSLASNNSSVEDDLLDLAQAPSPTPPLSIIERQRSQSSRSRSETSSSQRGKERRKQEIPYKDRHKRKWEGYIGDTDPVEGSRTHRRIAREMDEQQEANVDLDY</sequence>
<proteinExistence type="predicted"/>
<reference evidence="2" key="1">
    <citation type="journal article" date="2020" name="Stud. Mycol.">
        <title>101 Dothideomycetes genomes: a test case for predicting lifestyles and emergence of pathogens.</title>
        <authorList>
            <person name="Haridas S."/>
            <person name="Albert R."/>
            <person name="Binder M."/>
            <person name="Bloem J."/>
            <person name="Labutti K."/>
            <person name="Salamov A."/>
            <person name="Andreopoulos B."/>
            <person name="Baker S."/>
            <person name="Barry K."/>
            <person name="Bills G."/>
            <person name="Bluhm B."/>
            <person name="Cannon C."/>
            <person name="Castanera R."/>
            <person name="Culley D."/>
            <person name="Daum C."/>
            <person name="Ezra D."/>
            <person name="Gonzalez J."/>
            <person name="Henrissat B."/>
            <person name="Kuo A."/>
            <person name="Liang C."/>
            <person name="Lipzen A."/>
            <person name="Lutzoni F."/>
            <person name="Magnuson J."/>
            <person name="Mondo S."/>
            <person name="Nolan M."/>
            <person name="Ohm R."/>
            <person name="Pangilinan J."/>
            <person name="Park H.-J."/>
            <person name="Ramirez L."/>
            <person name="Alfaro M."/>
            <person name="Sun H."/>
            <person name="Tritt A."/>
            <person name="Yoshinaga Y."/>
            <person name="Zwiers L.-H."/>
            <person name="Turgeon B."/>
            <person name="Goodwin S."/>
            <person name="Spatafora J."/>
            <person name="Crous P."/>
            <person name="Grigoriev I."/>
        </authorList>
    </citation>
    <scope>NUCLEOTIDE SEQUENCE</scope>
    <source>
        <strain evidence="2">CBS 113389</strain>
    </source>
</reference>
<accession>A0A6A6PQT0</accession>
<dbReference type="Proteomes" id="UP000799767">
    <property type="component" value="Unassembled WGS sequence"/>
</dbReference>
<dbReference type="PANTHER" id="PTHR40642">
    <property type="entry name" value="YALI0F31295P"/>
    <property type="match status" value="1"/>
</dbReference>
<dbReference type="Pfam" id="PF12720">
    <property type="entry name" value="DUF3807"/>
    <property type="match status" value="1"/>
</dbReference>
<name>A0A6A6PQT0_9PEZI</name>
<feature type="region of interest" description="Disordered" evidence="1">
    <location>
        <begin position="156"/>
        <end position="242"/>
    </location>
</feature>
<protein>
    <submittedName>
        <fullName evidence="2">Uncharacterized protein</fullName>
    </submittedName>
</protein>
<dbReference type="PANTHER" id="PTHR40642:SF1">
    <property type="entry name" value="YALI0F31295P"/>
    <property type="match status" value="1"/>
</dbReference>
<dbReference type="GeneID" id="54478252"/>
<dbReference type="EMBL" id="MU001636">
    <property type="protein sequence ID" value="KAF2482419.1"/>
    <property type="molecule type" value="Genomic_DNA"/>
</dbReference>
<feature type="compositionally biased region" description="Low complexity" evidence="1">
    <location>
        <begin position="174"/>
        <end position="187"/>
    </location>
</feature>